<reference evidence="2 3" key="1">
    <citation type="submission" date="2024-04" db="EMBL/GenBank/DDBJ databases">
        <title>whole genome sequencing of Lutimonas vermicola strain IMCC1616.</title>
        <authorList>
            <person name="Bae S.S."/>
        </authorList>
    </citation>
    <scope>NUCLEOTIDE SEQUENCE [LARGE SCALE GENOMIC DNA]</scope>
    <source>
        <strain evidence="2 3">IMCC1616</strain>
    </source>
</reference>
<dbReference type="PROSITE" id="PS51257">
    <property type="entry name" value="PROKAR_LIPOPROTEIN"/>
    <property type="match status" value="1"/>
</dbReference>
<keyword evidence="1" id="KW-0732">Signal</keyword>
<dbReference type="PANTHER" id="PTHR47197">
    <property type="entry name" value="PROTEIN NIRF"/>
    <property type="match status" value="1"/>
</dbReference>
<dbReference type="Gene3D" id="2.130.10.10">
    <property type="entry name" value="YVTN repeat-like/Quinoprotein amine dehydrogenase"/>
    <property type="match status" value="1"/>
</dbReference>
<protein>
    <submittedName>
        <fullName evidence="2">DUF5074 domain-containing protein</fullName>
    </submittedName>
</protein>
<gene>
    <name evidence="2" type="ORF">AABB81_04490</name>
</gene>
<feature type="signal peptide" evidence="1">
    <location>
        <begin position="1"/>
        <end position="21"/>
    </location>
</feature>
<dbReference type="Proteomes" id="UP001474120">
    <property type="component" value="Unassembled WGS sequence"/>
</dbReference>
<keyword evidence="3" id="KW-1185">Reference proteome</keyword>
<dbReference type="EMBL" id="JBCDNA010000001">
    <property type="protein sequence ID" value="MEL4455141.1"/>
    <property type="molecule type" value="Genomic_DNA"/>
</dbReference>
<evidence type="ECO:0000313" key="2">
    <source>
        <dbReference type="EMBL" id="MEL4455141.1"/>
    </source>
</evidence>
<dbReference type="InterPro" id="IPR011044">
    <property type="entry name" value="Quino_amine_DH_bsu"/>
</dbReference>
<name>A0ABU9L1A5_9FLAO</name>
<accession>A0ABU9L1A5</accession>
<dbReference type="InterPro" id="IPR015943">
    <property type="entry name" value="WD40/YVTN_repeat-like_dom_sf"/>
</dbReference>
<organism evidence="2 3">
    <name type="scientific">Lutimonas vermicola</name>
    <dbReference type="NCBI Taxonomy" id="414288"/>
    <lineage>
        <taxon>Bacteria</taxon>
        <taxon>Pseudomonadati</taxon>
        <taxon>Bacteroidota</taxon>
        <taxon>Flavobacteriia</taxon>
        <taxon>Flavobacteriales</taxon>
        <taxon>Flavobacteriaceae</taxon>
        <taxon>Lutimonas</taxon>
    </lineage>
</organism>
<sequence length="352" mass="37904">MKKSNLVCAIAFLATFLISCSDDNQEPKQPLGDYENGYFVSNEGPFQNGSGTISFVGDNGAVSQNVYKTVNGEDLGNIVNSMYISDDKAYIVVNNSNKIVVVNRFTMKKEAVILGENIINPRFFVADSGKGFISNWGDPFNTEDDFITVIDLQTNAILEKIPVGEGPERMLIDGQKLFVCLQGGYGSNNKVVVINIADNSIDTALTTGDVPNSIVADSNGAVWVLCGGIPAWTGSETPGSLYKIDPTSYRLEIKEFASTEHPSLLNTDKGNLYFALDGNVYGMNTNEVELPTNAIEGLGGQFYTMNVKDGELFATDAGDFSSEGTLKVFNLISGDLLQTITTGIVPGQVVFP</sequence>
<feature type="chain" id="PRO_5046276976" evidence="1">
    <location>
        <begin position="22"/>
        <end position="352"/>
    </location>
</feature>
<dbReference type="InterPro" id="IPR031815">
    <property type="entry name" value="DUF5074"/>
</dbReference>
<dbReference type="SUPFAM" id="SSF50969">
    <property type="entry name" value="YVTN repeat-like/Quinoprotein amine dehydrogenase"/>
    <property type="match status" value="1"/>
</dbReference>
<dbReference type="PANTHER" id="PTHR47197:SF3">
    <property type="entry name" value="DIHYDRO-HEME D1 DEHYDROGENASE"/>
    <property type="match status" value="1"/>
</dbReference>
<dbReference type="RefSeq" id="WP_342158915.1">
    <property type="nucleotide sequence ID" value="NZ_JBCDNA010000001.1"/>
</dbReference>
<proteinExistence type="predicted"/>
<dbReference type="InterPro" id="IPR051200">
    <property type="entry name" value="Host-pathogen_enzymatic-act"/>
</dbReference>
<dbReference type="Pfam" id="PF16819">
    <property type="entry name" value="DUF5074"/>
    <property type="match status" value="1"/>
</dbReference>
<comment type="caution">
    <text evidence="2">The sequence shown here is derived from an EMBL/GenBank/DDBJ whole genome shotgun (WGS) entry which is preliminary data.</text>
</comment>
<evidence type="ECO:0000256" key="1">
    <source>
        <dbReference type="SAM" id="SignalP"/>
    </source>
</evidence>
<evidence type="ECO:0000313" key="3">
    <source>
        <dbReference type="Proteomes" id="UP001474120"/>
    </source>
</evidence>